<dbReference type="GO" id="GO:0005737">
    <property type="term" value="C:cytoplasm"/>
    <property type="evidence" value="ECO:0007669"/>
    <property type="project" value="TreeGrafter"/>
</dbReference>
<dbReference type="SUPFAM" id="SSF90209">
    <property type="entry name" value="Ran binding protein zinc finger-like"/>
    <property type="match status" value="3"/>
</dbReference>
<dbReference type="Pfam" id="PF00641">
    <property type="entry name" value="Zn_ribbon_RanBP"/>
    <property type="match status" value="3"/>
</dbReference>
<dbReference type="GO" id="GO:0003729">
    <property type="term" value="F:mRNA binding"/>
    <property type="evidence" value="ECO:0007669"/>
    <property type="project" value="TreeGrafter"/>
</dbReference>
<evidence type="ECO:0000256" key="4">
    <source>
        <dbReference type="PROSITE-ProRule" id="PRU00322"/>
    </source>
</evidence>
<comment type="caution">
    <text evidence="6">The sequence shown here is derived from an EMBL/GenBank/DDBJ whole genome shotgun (WGS) entry which is preliminary data.</text>
</comment>
<dbReference type="Proteomes" id="UP001345219">
    <property type="component" value="Chromosome 17"/>
</dbReference>
<reference evidence="6 7" key="1">
    <citation type="journal article" date="2023" name="Hortic Res">
        <title>Pangenome of water caltrop reveals structural variations and asymmetric subgenome divergence after allopolyploidization.</title>
        <authorList>
            <person name="Zhang X."/>
            <person name="Chen Y."/>
            <person name="Wang L."/>
            <person name="Yuan Y."/>
            <person name="Fang M."/>
            <person name="Shi L."/>
            <person name="Lu R."/>
            <person name="Comes H.P."/>
            <person name="Ma Y."/>
            <person name="Chen Y."/>
            <person name="Huang G."/>
            <person name="Zhou Y."/>
            <person name="Zheng Z."/>
            <person name="Qiu Y."/>
        </authorList>
    </citation>
    <scope>NUCLEOTIDE SEQUENCE [LARGE SCALE GENOMIC DNA]</scope>
    <source>
        <tissue evidence="6">Roots</tissue>
    </source>
</reference>
<dbReference type="PANTHER" id="PTHR23111:SF95">
    <property type="entry name" value="RANBP2-TYPE DOMAIN-CONTAINING PROTEIN"/>
    <property type="match status" value="1"/>
</dbReference>
<keyword evidence="1" id="KW-0479">Metal-binding</keyword>
<name>A0AAN7Q566_9MYRT</name>
<dbReference type="GO" id="GO:0008270">
    <property type="term" value="F:zinc ion binding"/>
    <property type="evidence" value="ECO:0007669"/>
    <property type="project" value="UniProtKB-KW"/>
</dbReference>
<feature type="domain" description="RanBP2-type" evidence="5">
    <location>
        <begin position="48"/>
        <end position="77"/>
    </location>
</feature>
<evidence type="ECO:0000313" key="7">
    <source>
        <dbReference type="Proteomes" id="UP001345219"/>
    </source>
</evidence>
<dbReference type="SMART" id="SM00547">
    <property type="entry name" value="ZnF_RBZ"/>
    <property type="match status" value="3"/>
</dbReference>
<accession>A0AAN7Q566</accession>
<feature type="domain" description="RanBP2-type" evidence="5">
    <location>
        <begin position="97"/>
        <end position="128"/>
    </location>
</feature>
<evidence type="ECO:0000256" key="2">
    <source>
        <dbReference type="ARBA" id="ARBA00022771"/>
    </source>
</evidence>
<protein>
    <recommendedName>
        <fullName evidence="5">RanBP2-type domain-containing protein</fullName>
    </recommendedName>
</protein>
<dbReference type="PROSITE" id="PS50199">
    <property type="entry name" value="ZF_RANBP2_2"/>
    <property type="match status" value="3"/>
</dbReference>
<dbReference type="InterPro" id="IPR036443">
    <property type="entry name" value="Znf_RanBP2_sf"/>
</dbReference>
<sequence length="133" mass="14723">MNWSGGDWLCGACQHQNFKKREVCQRCGYPKSGGADVATYLYNRTEIMAGDWYCATCGAHNYASRTTCYRCNTLKNDYAGATMMVSEGAAPVPPGWKSGDWLCTIYGCGVHNYASRTECFKCKTPKEYYGGAI</sequence>
<keyword evidence="3" id="KW-0862">Zinc</keyword>
<dbReference type="Gene3D" id="4.10.1060.10">
    <property type="entry name" value="Zinc finger, RanBP2-type"/>
    <property type="match status" value="3"/>
</dbReference>
<dbReference type="PROSITE" id="PS01358">
    <property type="entry name" value="ZF_RANBP2_1"/>
    <property type="match status" value="3"/>
</dbReference>
<feature type="domain" description="RanBP2-type" evidence="5">
    <location>
        <begin position="4"/>
        <end position="33"/>
    </location>
</feature>
<organism evidence="6 7">
    <name type="scientific">Trapa incisa</name>
    <dbReference type="NCBI Taxonomy" id="236973"/>
    <lineage>
        <taxon>Eukaryota</taxon>
        <taxon>Viridiplantae</taxon>
        <taxon>Streptophyta</taxon>
        <taxon>Embryophyta</taxon>
        <taxon>Tracheophyta</taxon>
        <taxon>Spermatophyta</taxon>
        <taxon>Magnoliopsida</taxon>
        <taxon>eudicotyledons</taxon>
        <taxon>Gunneridae</taxon>
        <taxon>Pentapetalae</taxon>
        <taxon>rosids</taxon>
        <taxon>malvids</taxon>
        <taxon>Myrtales</taxon>
        <taxon>Lythraceae</taxon>
        <taxon>Trapa</taxon>
    </lineage>
</organism>
<gene>
    <name evidence="6" type="ORF">SAY87_023062</name>
</gene>
<evidence type="ECO:0000259" key="5">
    <source>
        <dbReference type="PROSITE" id="PS50199"/>
    </source>
</evidence>
<dbReference type="PANTHER" id="PTHR23111">
    <property type="entry name" value="ZINC FINGER PROTEIN"/>
    <property type="match status" value="1"/>
</dbReference>
<dbReference type="EMBL" id="JAXIOK010000011">
    <property type="protein sequence ID" value="KAK4759931.1"/>
    <property type="molecule type" value="Genomic_DNA"/>
</dbReference>
<dbReference type="AlphaFoldDB" id="A0AAN7Q566"/>
<proteinExistence type="predicted"/>
<dbReference type="InterPro" id="IPR001876">
    <property type="entry name" value="Znf_RanBP2"/>
</dbReference>
<evidence type="ECO:0000256" key="3">
    <source>
        <dbReference type="ARBA" id="ARBA00022833"/>
    </source>
</evidence>
<keyword evidence="7" id="KW-1185">Reference proteome</keyword>
<keyword evidence="2 4" id="KW-0863">Zinc-finger</keyword>
<evidence type="ECO:0000256" key="1">
    <source>
        <dbReference type="ARBA" id="ARBA00022723"/>
    </source>
</evidence>
<evidence type="ECO:0000313" key="6">
    <source>
        <dbReference type="EMBL" id="KAK4759931.1"/>
    </source>
</evidence>